<evidence type="ECO:0000256" key="1">
    <source>
        <dbReference type="ARBA" id="ARBA00004651"/>
    </source>
</evidence>
<feature type="transmembrane region" description="Helical" evidence="6">
    <location>
        <begin position="85"/>
        <end position="106"/>
    </location>
</feature>
<keyword evidence="2" id="KW-1003">Cell membrane</keyword>
<feature type="transmembrane region" description="Helical" evidence="6">
    <location>
        <begin position="344"/>
        <end position="365"/>
    </location>
</feature>
<evidence type="ECO:0000256" key="3">
    <source>
        <dbReference type="ARBA" id="ARBA00022692"/>
    </source>
</evidence>
<dbReference type="RefSeq" id="WP_345214604.1">
    <property type="nucleotide sequence ID" value="NZ_BAABGN010000001.1"/>
</dbReference>
<feature type="transmembrane region" description="Helical" evidence="6">
    <location>
        <begin position="21"/>
        <end position="39"/>
    </location>
</feature>
<dbReference type="EMBL" id="BAABGN010000001">
    <property type="protein sequence ID" value="GAA4415451.1"/>
    <property type="molecule type" value="Genomic_DNA"/>
</dbReference>
<keyword evidence="5 6" id="KW-0472">Membrane</keyword>
<keyword evidence="4 6" id="KW-1133">Transmembrane helix</keyword>
<evidence type="ECO:0000256" key="6">
    <source>
        <dbReference type="SAM" id="Phobius"/>
    </source>
</evidence>
<evidence type="ECO:0008006" key="9">
    <source>
        <dbReference type="Google" id="ProtNLM"/>
    </source>
</evidence>
<sequence length="396" mass="41511">MKRASGRGIINRIGISFGGRIGASLAQALLLALLARALGVESFGYYALTYAVCTFGTGVLDYGLTTRVLASSNLADKRGLFGALAVSKTLAFTIVVLGASIGALVFDADPMQRFLVLGTALSGLGDRFGDTSLNIQQGEKHPAAGTGLLLGRRLISLAPFLFGLTMTTALISLAMSAIIGIVAFYVLALPRAGRPTPLLVVLRFNRSIFLTGLGSNIAQLESAAVSLTAGVHMAGLFGASRRLSAPMNLAITTVMQVLVPEMASQTERHAREQIFRASRRTAMVLAACFLLAVPLAPWVTRALLGSAFVAASPIVGGVIAAAAFIALSQAYLGWFYATETPMSVGMSVLGSALFRLVLCLIAGVVWGPWGLAAMLPVSALATLIALHLIWRKHQPR</sequence>
<comment type="subcellular location">
    <subcellularLocation>
        <location evidence="1">Cell membrane</location>
        <topology evidence="1">Multi-pass membrane protein</topology>
    </subcellularLocation>
</comment>
<keyword evidence="8" id="KW-1185">Reference proteome</keyword>
<evidence type="ECO:0000256" key="5">
    <source>
        <dbReference type="ARBA" id="ARBA00023136"/>
    </source>
</evidence>
<accession>A0ABP8KTE9</accession>
<evidence type="ECO:0000256" key="2">
    <source>
        <dbReference type="ARBA" id="ARBA00022475"/>
    </source>
</evidence>
<organism evidence="7 8">
    <name type="scientific">Georgenia halophila</name>
    <dbReference type="NCBI Taxonomy" id="620889"/>
    <lineage>
        <taxon>Bacteria</taxon>
        <taxon>Bacillati</taxon>
        <taxon>Actinomycetota</taxon>
        <taxon>Actinomycetes</taxon>
        <taxon>Micrococcales</taxon>
        <taxon>Bogoriellaceae</taxon>
        <taxon>Georgenia</taxon>
    </lineage>
</organism>
<feature type="transmembrane region" description="Helical" evidence="6">
    <location>
        <begin position="160"/>
        <end position="187"/>
    </location>
</feature>
<proteinExistence type="predicted"/>
<feature type="transmembrane region" description="Helical" evidence="6">
    <location>
        <begin position="45"/>
        <end position="64"/>
    </location>
</feature>
<dbReference type="Pfam" id="PF13440">
    <property type="entry name" value="Polysacc_synt_3"/>
    <property type="match status" value="1"/>
</dbReference>
<dbReference type="PANTHER" id="PTHR30250:SF11">
    <property type="entry name" value="O-ANTIGEN TRANSPORTER-RELATED"/>
    <property type="match status" value="1"/>
</dbReference>
<keyword evidence="3 6" id="KW-0812">Transmembrane</keyword>
<reference evidence="8" key="1">
    <citation type="journal article" date="2019" name="Int. J. Syst. Evol. Microbiol.">
        <title>The Global Catalogue of Microorganisms (GCM) 10K type strain sequencing project: providing services to taxonomists for standard genome sequencing and annotation.</title>
        <authorList>
            <consortium name="The Broad Institute Genomics Platform"/>
            <consortium name="The Broad Institute Genome Sequencing Center for Infectious Disease"/>
            <person name="Wu L."/>
            <person name="Ma J."/>
        </authorList>
    </citation>
    <scope>NUCLEOTIDE SEQUENCE [LARGE SCALE GENOMIC DNA]</scope>
    <source>
        <strain evidence="8">JCM 17810</strain>
    </source>
</reference>
<dbReference type="Proteomes" id="UP001500622">
    <property type="component" value="Unassembled WGS sequence"/>
</dbReference>
<dbReference type="PANTHER" id="PTHR30250">
    <property type="entry name" value="PST FAMILY PREDICTED COLANIC ACID TRANSPORTER"/>
    <property type="match status" value="1"/>
</dbReference>
<evidence type="ECO:0000313" key="8">
    <source>
        <dbReference type="Proteomes" id="UP001500622"/>
    </source>
</evidence>
<feature type="transmembrane region" description="Helical" evidence="6">
    <location>
        <begin position="281"/>
        <end position="300"/>
    </location>
</feature>
<name>A0ABP8KTE9_9MICO</name>
<dbReference type="InterPro" id="IPR050833">
    <property type="entry name" value="Poly_Biosynth_Transport"/>
</dbReference>
<evidence type="ECO:0000256" key="4">
    <source>
        <dbReference type="ARBA" id="ARBA00022989"/>
    </source>
</evidence>
<gene>
    <name evidence="7" type="ORF">GCM10023169_01780</name>
</gene>
<feature type="transmembrane region" description="Helical" evidence="6">
    <location>
        <begin position="306"/>
        <end position="332"/>
    </location>
</feature>
<feature type="transmembrane region" description="Helical" evidence="6">
    <location>
        <begin position="371"/>
        <end position="390"/>
    </location>
</feature>
<protein>
    <recommendedName>
        <fullName evidence="9">Membrane protein involved in the export of O-antigen and teichoic acid</fullName>
    </recommendedName>
</protein>
<evidence type="ECO:0000313" key="7">
    <source>
        <dbReference type="EMBL" id="GAA4415451.1"/>
    </source>
</evidence>
<comment type="caution">
    <text evidence="7">The sequence shown here is derived from an EMBL/GenBank/DDBJ whole genome shotgun (WGS) entry which is preliminary data.</text>
</comment>